<dbReference type="GO" id="GO:0022625">
    <property type="term" value="C:cytosolic large ribosomal subunit"/>
    <property type="evidence" value="ECO:0007669"/>
    <property type="project" value="TreeGrafter"/>
</dbReference>
<dbReference type="SUPFAM" id="SSF52080">
    <property type="entry name" value="Ribosomal proteins L15p and L18e"/>
    <property type="match status" value="1"/>
</dbReference>
<gene>
    <name evidence="8" type="ORF">g.57309</name>
</gene>
<evidence type="ECO:0000259" key="7">
    <source>
        <dbReference type="Pfam" id="PF17135"/>
    </source>
</evidence>
<evidence type="ECO:0000256" key="3">
    <source>
        <dbReference type="ARBA" id="ARBA00023274"/>
    </source>
</evidence>
<evidence type="ECO:0000256" key="6">
    <source>
        <dbReference type="SAM" id="MobiDB-lite"/>
    </source>
</evidence>
<proteinExistence type="inferred from homology"/>
<keyword evidence="3" id="KW-0687">Ribonucleoprotein</keyword>
<name>A0A1B6HZJ7_9HEMI</name>
<organism evidence="8">
    <name type="scientific">Homalodisca liturata</name>
    <dbReference type="NCBI Taxonomy" id="320908"/>
    <lineage>
        <taxon>Eukaryota</taxon>
        <taxon>Metazoa</taxon>
        <taxon>Ecdysozoa</taxon>
        <taxon>Arthropoda</taxon>
        <taxon>Hexapoda</taxon>
        <taxon>Insecta</taxon>
        <taxon>Pterygota</taxon>
        <taxon>Neoptera</taxon>
        <taxon>Paraneoptera</taxon>
        <taxon>Hemiptera</taxon>
        <taxon>Auchenorrhyncha</taxon>
        <taxon>Membracoidea</taxon>
        <taxon>Cicadellidae</taxon>
        <taxon>Cicadellinae</taxon>
        <taxon>Proconiini</taxon>
        <taxon>Homalodisca</taxon>
    </lineage>
</organism>
<evidence type="ECO:0000256" key="4">
    <source>
        <dbReference type="ARBA" id="ARBA00035218"/>
    </source>
</evidence>
<dbReference type="Gene3D" id="3.100.10.10">
    <property type="match status" value="1"/>
</dbReference>
<dbReference type="PANTHER" id="PTHR10934:SF2">
    <property type="entry name" value="LARGE RIBOSOMAL SUBUNIT PROTEIN EL18"/>
    <property type="match status" value="1"/>
</dbReference>
<accession>A0A1B6HZJ7</accession>
<dbReference type="GO" id="GO:0006412">
    <property type="term" value="P:translation"/>
    <property type="evidence" value="ECO:0007669"/>
    <property type="project" value="InterPro"/>
</dbReference>
<evidence type="ECO:0000256" key="5">
    <source>
        <dbReference type="ARBA" id="ARBA00035323"/>
    </source>
</evidence>
<evidence type="ECO:0000256" key="2">
    <source>
        <dbReference type="ARBA" id="ARBA00022980"/>
    </source>
</evidence>
<reference evidence="8" key="1">
    <citation type="submission" date="2015-11" db="EMBL/GenBank/DDBJ databases">
        <title>De novo transcriptome assembly of four potential Pierce s Disease insect vectors from Arizona vineyards.</title>
        <authorList>
            <person name="Tassone E.E."/>
        </authorList>
    </citation>
    <scope>NUCLEOTIDE SEQUENCE</scope>
</reference>
<feature type="compositionally biased region" description="Basic residues" evidence="6">
    <location>
        <begin position="168"/>
        <end position="179"/>
    </location>
</feature>
<sequence>TRNLKIPYSAVGGRKEPRSENNSLRRLHEFFSRIVKAAGEGADVSLMKIAKRLTMSNTNRPPVRVSAIAHQLGGSSKVAVVVAKVLDDERILQLPAMRVVALSWSRKAKAKIEANGGSIHTLDQFIRVAGSMDNIVLVKGDPTARKATKFFGPAPGEKNSTTYPRIIGKSKHKEKRLNVKKPVAYDSDSE</sequence>
<evidence type="ECO:0000313" key="8">
    <source>
        <dbReference type="EMBL" id="JAS80131.1"/>
    </source>
</evidence>
<comment type="similarity">
    <text evidence="1">Belongs to the eukaryotic ribosomal protein eL18 family.</text>
</comment>
<dbReference type="Pfam" id="PF17135">
    <property type="entry name" value="Ribosomal_L18"/>
    <property type="match status" value="1"/>
</dbReference>
<dbReference type="PANTHER" id="PTHR10934">
    <property type="entry name" value="60S RIBOSOMAL PROTEIN L18"/>
    <property type="match status" value="1"/>
</dbReference>
<dbReference type="GO" id="GO:0003723">
    <property type="term" value="F:RNA binding"/>
    <property type="evidence" value="ECO:0007669"/>
    <property type="project" value="TreeGrafter"/>
</dbReference>
<feature type="region of interest" description="Disordered" evidence="6">
    <location>
        <begin position="152"/>
        <end position="190"/>
    </location>
</feature>
<feature type="non-terminal residue" evidence="8">
    <location>
        <position position="1"/>
    </location>
</feature>
<dbReference type="InterPro" id="IPR000039">
    <property type="entry name" value="Ribosomal_eL18"/>
</dbReference>
<protein>
    <recommendedName>
        <fullName evidence="4">Large ribosomal subunit protein eL18</fullName>
    </recommendedName>
    <alternativeName>
        <fullName evidence="5">60S ribosomal protein L18</fullName>
    </alternativeName>
</protein>
<dbReference type="AlphaFoldDB" id="A0A1B6HZJ7"/>
<feature type="domain" description="Large ribosomal subunit protein uL15/eL18" evidence="7">
    <location>
        <begin position="13"/>
        <end position="175"/>
    </location>
</feature>
<dbReference type="InterPro" id="IPR021131">
    <property type="entry name" value="Ribosomal_uL15/eL18"/>
</dbReference>
<dbReference type="GO" id="GO:0003735">
    <property type="term" value="F:structural constituent of ribosome"/>
    <property type="evidence" value="ECO:0007669"/>
    <property type="project" value="InterPro"/>
</dbReference>
<keyword evidence="2" id="KW-0689">Ribosomal protein</keyword>
<evidence type="ECO:0000256" key="1">
    <source>
        <dbReference type="ARBA" id="ARBA00006815"/>
    </source>
</evidence>
<dbReference type="EMBL" id="GECU01027575">
    <property type="protein sequence ID" value="JAS80131.1"/>
    <property type="molecule type" value="Transcribed_RNA"/>
</dbReference>
<dbReference type="InterPro" id="IPR036227">
    <property type="entry name" value="Ribosomal_uL15/eL18_sf"/>
</dbReference>